<dbReference type="InterPro" id="IPR036322">
    <property type="entry name" value="WD40_repeat_dom_sf"/>
</dbReference>
<dbReference type="AlphaFoldDB" id="A0A8H7WH52"/>
<dbReference type="PANTHER" id="PTHR19854:SF1">
    <property type="entry name" value="GUANINE NUCLEOTIDE-BINDING PROTEIN SUBUNIT BETA-LIKE PROTEIN 1"/>
    <property type="match status" value="1"/>
</dbReference>
<gene>
    <name evidence="8" type="ORF">IFR04_002232</name>
</gene>
<dbReference type="Gene3D" id="2.130.10.10">
    <property type="entry name" value="YVTN repeat-like/Quinoprotein amine dehydrogenase"/>
    <property type="match status" value="2"/>
</dbReference>
<dbReference type="EMBL" id="JAFJYH010000018">
    <property type="protein sequence ID" value="KAG4424699.1"/>
    <property type="molecule type" value="Genomic_DNA"/>
</dbReference>
<dbReference type="SMART" id="SM00320">
    <property type="entry name" value="WD40"/>
    <property type="match status" value="5"/>
</dbReference>
<keyword evidence="2" id="KW-0677">Repeat</keyword>
<evidence type="ECO:0000256" key="4">
    <source>
        <dbReference type="ARBA" id="ARBA00037931"/>
    </source>
</evidence>
<comment type="caution">
    <text evidence="8">The sequence shown here is derived from an EMBL/GenBank/DDBJ whole genome shotgun (WGS) entry which is preliminary data.</text>
</comment>
<comment type="similarity">
    <text evidence="4">Belongs to the WD repeat ASA1 family.</text>
</comment>
<sequence length="376" mass="41435">MALPPAQPAYILRGHGSQIHSNTFIRSNSRLVTGDADGWIVIWSLATKRPVAVWRAHEGAILGASAWGLEKLITHGKDNKLIVWRLSEEDESSMSIVLPVDVPPEPRKEPWLLHVLHVNTMNFCSFAQCQLQSSDEELLIAVPNTLSSETVDIFHLPSSKRVRTVPSPPSFKGGMVMAVSLFYHPQNACLTVLAAYESGHTSVSQLANSTWSHLYNAQAHTQPILSLDVSAARDFYLTSSADAIIAKHPIPVAIENVIMATESMPLKTLQSKHAGQQSLRIRNDGKVFATAGWDSRVRVYGTKGMKELAVLAWHKTGCYSVAFADVESTESSGEDNELVKKETSMTVKEERLWKAKTAHWLAAGSKDGKVSLWDIY</sequence>
<feature type="repeat" description="WD" evidence="7">
    <location>
        <begin position="361"/>
        <end position="376"/>
    </location>
</feature>
<dbReference type="SUPFAM" id="SSF50978">
    <property type="entry name" value="WD40 repeat-like"/>
    <property type="match status" value="1"/>
</dbReference>
<dbReference type="PROSITE" id="PS50294">
    <property type="entry name" value="WD_REPEATS_REGION"/>
    <property type="match status" value="1"/>
</dbReference>
<dbReference type="PANTHER" id="PTHR19854">
    <property type="entry name" value="TRANSDUCIN BETA-LIKE 3"/>
    <property type="match status" value="1"/>
</dbReference>
<accession>A0A8H7WH52</accession>
<evidence type="ECO:0000256" key="3">
    <source>
        <dbReference type="ARBA" id="ARBA00037338"/>
    </source>
</evidence>
<evidence type="ECO:0000256" key="2">
    <source>
        <dbReference type="ARBA" id="ARBA00022737"/>
    </source>
</evidence>
<evidence type="ECO:0000256" key="7">
    <source>
        <dbReference type="PROSITE-ProRule" id="PRU00221"/>
    </source>
</evidence>
<feature type="repeat" description="WD" evidence="7">
    <location>
        <begin position="12"/>
        <end position="53"/>
    </location>
</feature>
<evidence type="ECO:0000256" key="6">
    <source>
        <dbReference type="ARBA" id="ARBA00040563"/>
    </source>
</evidence>
<dbReference type="PROSITE" id="PS50082">
    <property type="entry name" value="WD_REPEATS_2"/>
    <property type="match status" value="2"/>
</dbReference>
<comment type="function">
    <text evidence="3">Component of the ASTRA complex involved in chromatin remodeling.</text>
</comment>
<dbReference type="PROSITE" id="PS00678">
    <property type="entry name" value="WD_REPEATS_1"/>
    <property type="match status" value="1"/>
</dbReference>
<evidence type="ECO:0000313" key="8">
    <source>
        <dbReference type="EMBL" id="KAG4424699.1"/>
    </source>
</evidence>
<name>A0A8H7WH52_9HELO</name>
<evidence type="ECO:0000256" key="1">
    <source>
        <dbReference type="ARBA" id="ARBA00022574"/>
    </source>
</evidence>
<keyword evidence="9" id="KW-1185">Reference proteome</keyword>
<dbReference type="Proteomes" id="UP000664132">
    <property type="component" value="Unassembled WGS sequence"/>
</dbReference>
<protein>
    <recommendedName>
        <fullName evidence="6">ASTRA-associated protein 1</fullName>
    </recommendedName>
</protein>
<evidence type="ECO:0000313" key="9">
    <source>
        <dbReference type="Proteomes" id="UP000664132"/>
    </source>
</evidence>
<dbReference type="InterPro" id="IPR001680">
    <property type="entry name" value="WD40_rpt"/>
</dbReference>
<dbReference type="InterPro" id="IPR019775">
    <property type="entry name" value="WD40_repeat_CS"/>
</dbReference>
<organism evidence="8 9">
    <name type="scientific">Cadophora malorum</name>
    <dbReference type="NCBI Taxonomy" id="108018"/>
    <lineage>
        <taxon>Eukaryota</taxon>
        <taxon>Fungi</taxon>
        <taxon>Dikarya</taxon>
        <taxon>Ascomycota</taxon>
        <taxon>Pezizomycotina</taxon>
        <taxon>Leotiomycetes</taxon>
        <taxon>Helotiales</taxon>
        <taxon>Ploettnerulaceae</taxon>
        <taxon>Cadophora</taxon>
    </lineage>
</organism>
<reference evidence="8" key="1">
    <citation type="submission" date="2021-02" db="EMBL/GenBank/DDBJ databases">
        <title>Genome sequence Cadophora malorum strain M34.</title>
        <authorList>
            <person name="Stefanovic E."/>
            <person name="Vu D."/>
            <person name="Scully C."/>
            <person name="Dijksterhuis J."/>
            <person name="Roader J."/>
            <person name="Houbraken J."/>
        </authorList>
    </citation>
    <scope>NUCLEOTIDE SEQUENCE</scope>
    <source>
        <strain evidence="8">M34</strain>
    </source>
</reference>
<dbReference type="InterPro" id="IPR015943">
    <property type="entry name" value="WD40/YVTN_repeat-like_dom_sf"/>
</dbReference>
<evidence type="ECO:0000256" key="5">
    <source>
        <dbReference type="ARBA" id="ARBA00038749"/>
    </source>
</evidence>
<dbReference type="OrthoDB" id="7668193at2759"/>
<keyword evidence="1 7" id="KW-0853">WD repeat</keyword>
<comment type="subunit">
    <text evidence="5">Component of the ASTRA chromatin remodeling machinery complex.</text>
</comment>
<dbReference type="Pfam" id="PF00400">
    <property type="entry name" value="WD40"/>
    <property type="match status" value="3"/>
</dbReference>
<proteinExistence type="inferred from homology"/>